<proteinExistence type="predicted"/>
<reference evidence="2 3" key="1">
    <citation type="submission" date="2011-08" db="EMBL/GenBank/DDBJ databases">
        <title>The Genome Sequence of Selenomonas infelix ATCC 43532.</title>
        <authorList>
            <consortium name="The Broad Institute Genome Sequencing Platform"/>
            <person name="Earl A."/>
            <person name="Ward D."/>
            <person name="Feldgarden M."/>
            <person name="Gevers D."/>
            <person name="Izard J."/>
            <person name="Blanton J.M."/>
            <person name="Baranova O.V."/>
            <person name="Dewhirst F.E."/>
            <person name="Young S.K."/>
            <person name="Zeng Q."/>
            <person name="Gargeya S."/>
            <person name="Fitzgerald M."/>
            <person name="Haas B."/>
            <person name="Abouelleil A."/>
            <person name="Alvarado L."/>
            <person name="Arachchi H.M."/>
            <person name="Berlin A."/>
            <person name="Brown A."/>
            <person name="Chapman S.B."/>
            <person name="Chen Z."/>
            <person name="Dunbar C."/>
            <person name="Freedman E."/>
            <person name="Gearin G."/>
            <person name="Gellesch M."/>
            <person name="Goldberg J."/>
            <person name="Griggs A."/>
            <person name="Gujja S."/>
            <person name="Heiman D."/>
            <person name="Howarth C."/>
            <person name="Larson L."/>
            <person name="Lui A."/>
            <person name="MacDonald P.J.P."/>
            <person name="Montmayeur A."/>
            <person name="Murphy C."/>
            <person name="Neiman D."/>
            <person name="Pearson M."/>
            <person name="Priest M."/>
            <person name="Roberts A."/>
            <person name="Saif S."/>
            <person name="Shea T."/>
            <person name="Shenoy N."/>
            <person name="Sisk P."/>
            <person name="Stolte C."/>
            <person name="Sykes S."/>
            <person name="Wortman J."/>
            <person name="Nusbaum C."/>
            <person name="Birren B."/>
        </authorList>
    </citation>
    <scope>NUCLEOTIDE SEQUENCE [LARGE SCALE GENOMIC DNA]</scope>
    <source>
        <strain evidence="2 3">ATCC 43532</strain>
    </source>
</reference>
<feature type="region of interest" description="Disordered" evidence="1">
    <location>
        <begin position="1"/>
        <end position="20"/>
    </location>
</feature>
<organism evidence="2 3">
    <name type="scientific">Selenomonas infelix ATCC 43532</name>
    <dbReference type="NCBI Taxonomy" id="679201"/>
    <lineage>
        <taxon>Bacteria</taxon>
        <taxon>Bacillati</taxon>
        <taxon>Bacillota</taxon>
        <taxon>Negativicutes</taxon>
        <taxon>Selenomonadales</taxon>
        <taxon>Selenomonadaceae</taxon>
        <taxon>Selenomonas</taxon>
    </lineage>
</organism>
<evidence type="ECO:0000313" key="2">
    <source>
        <dbReference type="EMBL" id="EHG21764.1"/>
    </source>
</evidence>
<dbReference type="Proteomes" id="UP000004129">
    <property type="component" value="Unassembled WGS sequence"/>
</dbReference>
<dbReference type="HOGENOM" id="CLU_1757552_0_0_9"/>
<accession>G5GMI6</accession>
<feature type="compositionally biased region" description="Polar residues" evidence="1">
    <location>
        <begin position="10"/>
        <end position="20"/>
    </location>
</feature>
<gene>
    <name evidence="2" type="ORF">HMPREF9334_00467</name>
</gene>
<name>G5GMI6_9FIRM</name>
<comment type="caution">
    <text evidence="2">The sequence shown here is derived from an EMBL/GenBank/DDBJ whole genome shotgun (WGS) entry which is preliminary data.</text>
</comment>
<dbReference type="EMBL" id="ACZM01000004">
    <property type="protein sequence ID" value="EHG21764.1"/>
    <property type="molecule type" value="Genomic_DNA"/>
</dbReference>
<keyword evidence="3" id="KW-1185">Reference proteome</keyword>
<sequence length="148" mass="17458">MGYFEHVKPKTQTQPKMSDTSPYMSMIERIEQRAYAMLEREEQQTTDYACVDPFVELSPEDSDAWIELLSKAREIDKEFYARLYYIRGGGTRLVRDYRWGYVLQPIITGNNATGWLNYEQYEEEKHCLDGYVQQLIRLLRMVAYDGAA</sequence>
<dbReference type="eggNOG" id="ENOG502ZJ2C">
    <property type="taxonomic scope" value="Bacteria"/>
</dbReference>
<protein>
    <submittedName>
        <fullName evidence="2">Uncharacterized protein</fullName>
    </submittedName>
</protein>
<dbReference type="PATRIC" id="fig|679201.3.peg.472"/>
<dbReference type="RefSeq" id="WP_006691917.1">
    <property type="nucleotide sequence ID" value="NZ_JH376797.1"/>
</dbReference>
<dbReference type="STRING" id="679201.HMPREF9334_00467"/>
<dbReference type="OrthoDB" id="1685253at2"/>
<dbReference type="AlphaFoldDB" id="G5GMI6"/>
<evidence type="ECO:0000313" key="3">
    <source>
        <dbReference type="Proteomes" id="UP000004129"/>
    </source>
</evidence>
<evidence type="ECO:0000256" key="1">
    <source>
        <dbReference type="SAM" id="MobiDB-lite"/>
    </source>
</evidence>